<gene>
    <name evidence="4" type="ORF">TSOC_009209</name>
</gene>
<dbReference type="GO" id="GO:0005662">
    <property type="term" value="C:DNA replication factor A complex"/>
    <property type="evidence" value="ECO:0007669"/>
    <property type="project" value="TreeGrafter"/>
</dbReference>
<dbReference type="Gene3D" id="2.40.50.140">
    <property type="entry name" value="Nucleic acid-binding proteins"/>
    <property type="match status" value="1"/>
</dbReference>
<dbReference type="GO" id="GO:0035861">
    <property type="term" value="C:site of double-strand break"/>
    <property type="evidence" value="ECO:0007669"/>
    <property type="project" value="TreeGrafter"/>
</dbReference>
<dbReference type="InterPro" id="IPR012340">
    <property type="entry name" value="NA-bd_OB-fold"/>
</dbReference>
<dbReference type="PANTHER" id="PTHR15114:SF1">
    <property type="entry name" value="REPLICATION PROTEIN A 14 KDA SUBUNIT"/>
    <property type="match status" value="1"/>
</dbReference>
<comment type="subcellular location">
    <subcellularLocation>
        <location evidence="1">Nucleus</location>
    </subcellularLocation>
</comment>
<dbReference type="EMBL" id="PGGS01000374">
    <property type="protein sequence ID" value="PNH04609.1"/>
    <property type="molecule type" value="Genomic_DNA"/>
</dbReference>
<evidence type="ECO:0000256" key="2">
    <source>
        <dbReference type="ARBA" id="ARBA00009761"/>
    </source>
</evidence>
<dbReference type="GO" id="GO:0006298">
    <property type="term" value="P:mismatch repair"/>
    <property type="evidence" value="ECO:0007669"/>
    <property type="project" value="TreeGrafter"/>
</dbReference>
<evidence type="ECO:0000256" key="1">
    <source>
        <dbReference type="ARBA" id="ARBA00004123"/>
    </source>
</evidence>
<organism evidence="4 5">
    <name type="scientific">Tetrabaena socialis</name>
    <dbReference type="NCBI Taxonomy" id="47790"/>
    <lineage>
        <taxon>Eukaryota</taxon>
        <taxon>Viridiplantae</taxon>
        <taxon>Chlorophyta</taxon>
        <taxon>core chlorophytes</taxon>
        <taxon>Chlorophyceae</taxon>
        <taxon>CS clade</taxon>
        <taxon>Chlamydomonadales</taxon>
        <taxon>Tetrabaenaceae</taxon>
        <taxon>Tetrabaena</taxon>
    </lineage>
</organism>
<reference evidence="4 5" key="1">
    <citation type="journal article" date="2017" name="Mol. Biol. Evol.">
        <title>The 4-celled Tetrabaena socialis nuclear genome reveals the essential components for genetic control of cell number at the origin of multicellularity in the volvocine lineage.</title>
        <authorList>
            <person name="Featherston J."/>
            <person name="Arakaki Y."/>
            <person name="Hanschen E.R."/>
            <person name="Ferris P.J."/>
            <person name="Michod R.E."/>
            <person name="Olson B.J.S.C."/>
            <person name="Nozaki H."/>
            <person name="Durand P.M."/>
        </authorList>
    </citation>
    <scope>NUCLEOTIDE SEQUENCE [LARGE SCALE GENOMIC DNA]</scope>
    <source>
        <strain evidence="4 5">NIES-571</strain>
    </source>
</reference>
<dbReference type="OrthoDB" id="188186at2759"/>
<keyword evidence="5" id="KW-1185">Reference proteome</keyword>
<dbReference type="Proteomes" id="UP000236333">
    <property type="component" value="Unassembled WGS sequence"/>
</dbReference>
<dbReference type="GO" id="GO:0003697">
    <property type="term" value="F:single-stranded DNA binding"/>
    <property type="evidence" value="ECO:0007669"/>
    <property type="project" value="TreeGrafter"/>
</dbReference>
<dbReference type="GO" id="GO:0006289">
    <property type="term" value="P:nucleotide-excision repair"/>
    <property type="evidence" value="ECO:0007669"/>
    <property type="project" value="TreeGrafter"/>
</dbReference>
<dbReference type="GO" id="GO:0006284">
    <property type="term" value="P:base-excision repair"/>
    <property type="evidence" value="ECO:0007669"/>
    <property type="project" value="TreeGrafter"/>
</dbReference>
<evidence type="ECO:0000256" key="3">
    <source>
        <dbReference type="ARBA" id="ARBA00023242"/>
    </source>
</evidence>
<proteinExistence type="inferred from homology"/>
<comment type="similarity">
    <text evidence="2">Belongs to the replication factor A protein 3 family.</text>
</comment>
<dbReference type="InterPro" id="IPR013970">
    <property type="entry name" value="Rfa2"/>
</dbReference>
<evidence type="ECO:0000313" key="5">
    <source>
        <dbReference type="Proteomes" id="UP000236333"/>
    </source>
</evidence>
<protein>
    <recommendedName>
        <fullName evidence="6">Replication protein A 14 kDa subunit</fullName>
    </recommendedName>
</protein>
<comment type="caution">
    <text evidence="4">The sequence shown here is derived from an EMBL/GenBank/DDBJ whole genome shotgun (WGS) entry which is preliminary data.</text>
</comment>
<dbReference type="GO" id="GO:0003684">
    <property type="term" value="F:damaged DNA binding"/>
    <property type="evidence" value="ECO:0007669"/>
    <property type="project" value="TreeGrafter"/>
</dbReference>
<dbReference type="PANTHER" id="PTHR15114">
    <property type="entry name" value="REPLICATION PROTEIN A3"/>
    <property type="match status" value="1"/>
</dbReference>
<dbReference type="GO" id="GO:0000724">
    <property type="term" value="P:double-strand break repair via homologous recombination"/>
    <property type="evidence" value="ECO:0007669"/>
    <property type="project" value="TreeGrafter"/>
</dbReference>
<evidence type="ECO:0000313" key="4">
    <source>
        <dbReference type="EMBL" id="PNH04609.1"/>
    </source>
</evidence>
<dbReference type="AlphaFoldDB" id="A0A2J7ZWG8"/>
<dbReference type="GO" id="GO:0006260">
    <property type="term" value="P:DNA replication"/>
    <property type="evidence" value="ECO:0007669"/>
    <property type="project" value="InterPro"/>
</dbReference>
<evidence type="ECO:0008006" key="6">
    <source>
        <dbReference type="Google" id="ProtNLM"/>
    </source>
</evidence>
<dbReference type="Pfam" id="PF08661">
    <property type="entry name" value="Rep_fac-A_3"/>
    <property type="match status" value="1"/>
</dbReference>
<keyword evidence="3" id="KW-0539">Nucleus</keyword>
<accession>A0A2J7ZWG8</accession>
<sequence>MEDPTPRVNFETMMRYHGRKVILCCQIEQIENGQVRALTSDKGQVTVLAGSSPFEGRFAEVLGTVVNPNTLQAIEHTNLSDNYNLDMYNELVKLSHKDAYIGQFST</sequence>
<dbReference type="SUPFAM" id="SSF50249">
    <property type="entry name" value="Nucleic acid-binding proteins"/>
    <property type="match status" value="1"/>
</dbReference>
<name>A0A2J7ZWG8_9CHLO</name>